<dbReference type="Proteomes" id="UP001596296">
    <property type="component" value="Unassembled WGS sequence"/>
</dbReference>
<keyword evidence="1" id="KW-1133">Transmembrane helix</keyword>
<name>A0ABD5UVR7_9EURY</name>
<sequence>MDDDETAGAKGTDRGPITLPPNELVERLALPFVLGMALGLSIGRFLGGLVVGVPLGLVLFVAFGWLRLKLAELPQ</sequence>
<reference evidence="2 3" key="1">
    <citation type="journal article" date="2019" name="Int. J. Syst. Evol. Microbiol.">
        <title>The Global Catalogue of Microorganisms (GCM) 10K type strain sequencing project: providing services to taxonomists for standard genome sequencing and annotation.</title>
        <authorList>
            <consortium name="The Broad Institute Genomics Platform"/>
            <consortium name="The Broad Institute Genome Sequencing Center for Infectious Disease"/>
            <person name="Wu L."/>
            <person name="Ma J."/>
        </authorList>
    </citation>
    <scope>NUCLEOTIDE SEQUENCE [LARGE SCALE GENOMIC DNA]</scope>
    <source>
        <strain evidence="2 3">SKJ47</strain>
    </source>
</reference>
<evidence type="ECO:0008006" key="4">
    <source>
        <dbReference type="Google" id="ProtNLM"/>
    </source>
</evidence>
<organism evidence="2 3">
    <name type="scientific">Halopenitus salinus</name>
    <dbReference type="NCBI Taxonomy" id="1198295"/>
    <lineage>
        <taxon>Archaea</taxon>
        <taxon>Methanobacteriati</taxon>
        <taxon>Methanobacteriota</taxon>
        <taxon>Stenosarchaea group</taxon>
        <taxon>Halobacteria</taxon>
        <taxon>Halobacteriales</taxon>
        <taxon>Haloferacaceae</taxon>
        <taxon>Halopenitus</taxon>
    </lineage>
</organism>
<evidence type="ECO:0000313" key="2">
    <source>
        <dbReference type="EMBL" id="MFC6893615.1"/>
    </source>
</evidence>
<keyword evidence="3" id="KW-1185">Reference proteome</keyword>
<dbReference type="RefSeq" id="WP_379745731.1">
    <property type="nucleotide sequence ID" value="NZ_JBHSVN010000001.1"/>
</dbReference>
<dbReference type="AlphaFoldDB" id="A0ABD5UVR7"/>
<comment type="caution">
    <text evidence="2">The sequence shown here is derived from an EMBL/GenBank/DDBJ whole genome shotgun (WGS) entry which is preliminary data.</text>
</comment>
<proteinExistence type="predicted"/>
<feature type="transmembrane region" description="Helical" evidence="1">
    <location>
        <begin position="45"/>
        <end position="66"/>
    </location>
</feature>
<keyword evidence="1" id="KW-0812">Transmembrane</keyword>
<accession>A0ABD5UVR7</accession>
<evidence type="ECO:0000313" key="3">
    <source>
        <dbReference type="Proteomes" id="UP001596296"/>
    </source>
</evidence>
<evidence type="ECO:0000256" key="1">
    <source>
        <dbReference type="SAM" id="Phobius"/>
    </source>
</evidence>
<gene>
    <name evidence="2" type="ORF">ACFQE9_13520</name>
</gene>
<dbReference type="EMBL" id="JBHSXL010000010">
    <property type="protein sequence ID" value="MFC6893615.1"/>
    <property type="molecule type" value="Genomic_DNA"/>
</dbReference>
<protein>
    <recommendedName>
        <fullName evidence="4">Major facilitator superfamily (MFS) profile domain-containing protein</fullName>
    </recommendedName>
</protein>
<keyword evidence="1" id="KW-0472">Membrane</keyword>